<gene>
    <name evidence="1" type="ORF">GOP47_0003307</name>
</gene>
<keyword evidence="2" id="KW-1185">Reference proteome</keyword>
<comment type="caution">
    <text evidence="1">The sequence shown here is derived from an EMBL/GenBank/DDBJ whole genome shotgun (WGS) entry which is preliminary data.</text>
</comment>
<organism evidence="1 2">
    <name type="scientific">Adiantum capillus-veneris</name>
    <name type="common">Maidenhair fern</name>
    <dbReference type="NCBI Taxonomy" id="13818"/>
    <lineage>
        <taxon>Eukaryota</taxon>
        <taxon>Viridiplantae</taxon>
        <taxon>Streptophyta</taxon>
        <taxon>Embryophyta</taxon>
        <taxon>Tracheophyta</taxon>
        <taxon>Polypodiopsida</taxon>
        <taxon>Polypodiidae</taxon>
        <taxon>Polypodiales</taxon>
        <taxon>Pteridineae</taxon>
        <taxon>Pteridaceae</taxon>
        <taxon>Vittarioideae</taxon>
        <taxon>Adiantum</taxon>
    </lineage>
</organism>
<evidence type="ECO:0000313" key="2">
    <source>
        <dbReference type="Proteomes" id="UP000886520"/>
    </source>
</evidence>
<reference evidence="1" key="1">
    <citation type="submission" date="2021-01" db="EMBL/GenBank/DDBJ databases">
        <title>Adiantum capillus-veneris genome.</title>
        <authorList>
            <person name="Fang Y."/>
            <person name="Liao Q."/>
        </authorList>
    </citation>
    <scope>NUCLEOTIDE SEQUENCE</scope>
    <source>
        <strain evidence="1">H3</strain>
        <tissue evidence="1">Leaf</tissue>
    </source>
</reference>
<proteinExistence type="predicted"/>
<accession>A0A9D4VBZ9</accession>
<evidence type="ECO:0000313" key="1">
    <source>
        <dbReference type="EMBL" id="KAI5083564.1"/>
    </source>
</evidence>
<protein>
    <submittedName>
        <fullName evidence="1">Uncharacterized protein</fullName>
    </submittedName>
</protein>
<sequence length="104" mass="11411">SWRASVLSALLLPEDVAHMQWVMSLREDCCTAGIVLPQDLVVPYAALLFNGGAFSRLWKVTAMKGVALQAEAARTWQRKLFHALFCSFNATGGLLKVFEGDRAA</sequence>
<name>A0A9D4VBZ9_ADICA</name>
<dbReference type="EMBL" id="JABFUD020000002">
    <property type="protein sequence ID" value="KAI5083564.1"/>
    <property type="molecule type" value="Genomic_DNA"/>
</dbReference>
<dbReference type="Proteomes" id="UP000886520">
    <property type="component" value="Chromosome 3"/>
</dbReference>
<dbReference type="AlphaFoldDB" id="A0A9D4VBZ9"/>
<feature type="non-terminal residue" evidence="1">
    <location>
        <position position="1"/>
    </location>
</feature>